<dbReference type="EMBL" id="REGN01003776">
    <property type="protein sequence ID" value="RNA20812.1"/>
    <property type="molecule type" value="Genomic_DNA"/>
</dbReference>
<dbReference type="AlphaFoldDB" id="A0A3M7RB38"/>
<keyword evidence="3" id="KW-1185">Reference proteome</keyword>
<comment type="caution">
    <text evidence="2">The sequence shown here is derived from an EMBL/GenBank/DDBJ whole genome shotgun (WGS) entry which is preliminary data.</text>
</comment>
<evidence type="ECO:0000313" key="3">
    <source>
        <dbReference type="Proteomes" id="UP000276133"/>
    </source>
</evidence>
<evidence type="ECO:0000256" key="1">
    <source>
        <dbReference type="SAM" id="MobiDB-lite"/>
    </source>
</evidence>
<evidence type="ECO:0000313" key="2">
    <source>
        <dbReference type="EMBL" id="RNA20812.1"/>
    </source>
</evidence>
<feature type="compositionally biased region" description="Polar residues" evidence="1">
    <location>
        <begin position="76"/>
        <end position="88"/>
    </location>
</feature>
<organism evidence="2 3">
    <name type="scientific">Brachionus plicatilis</name>
    <name type="common">Marine rotifer</name>
    <name type="synonym">Brachionus muelleri</name>
    <dbReference type="NCBI Taxonomy" id="10195"/>
    <lineage>
        <taxon>Eukaryota</taxon>
        <taxon>Metazoa</taxon>
        <taxon>Spiralia</taxon>
        <taxon>Gnathifera</taxon>
        <taxon>Rotifera</taxon>
        <taxon>Eurotatoria</taxon>
        <taxon>Monogononta</taxon>
        <taxon>Pseudotrocha</taxon>
        <taxon>Ploima</taxon>
        <taxon>Brachionidae</taxon>
        <taxon>Brachionus</taxon>
    </lineage>
</organism>
<dbReference type="Proteomes" id="UP000276133">
    <property type="component" value="Unassembled WGS sequence"/>
</dbReference>
<gene>
    <name evidence="2" type="ORF">BpHYR1_007305</name>
</gene>
<feature type="region of interest" description="Disordered" evidence="1">
    <location>
        <begin position="74"/>
        <end position="94"/>
    </location>
</feature>
<proteinExistence type="predicted"/>
<reference evidence="2 3" key="1">
    <citation type="journal article" date="2018" name="Sci. Rep.">
        <title>Genomic signatures of local adaptation to the degree of environmental predictability in rotifers.</title>
        <authorList>
            <person name="Franch-Gras L."/>
            <person name="Hahn C."/>
            <person name="Garcia-Roger E.M."/>
            <person name="Carmona M.J."/>
            <person name="Serra M."/>
            <person name="Gomez A."/>
        </authorList>
    </citation>
    <scope>NUCLEOTIDE SEQUENCE [LARGE SCALE GENOMIC DNA]</scope>
    <source>
        <strain evidence="2">HYR1</strain>
    </source>
</reference>
<protein>
    <submittedName>
        <fullName evidence="2">Uncharacterized protein</fullName>
    </submittedName>
</protein>
<name>A0A3M7RB38_BRAPC</name>
<accession>A0A3M7RB38</accession>
<sequence length="350" mass="40462">MFDNIHEQQLIEDYINLMRFVSDPEPKDFVFKCFSGDSNIHTIWHHTYINCIYSLKVLSVFSILSIFQNEERPRKQSTNNYTPPQIQKSMSASSLSKTSSLNQIKFSGFSEKRKVSLTFLTQYANLKIPQDFFGILEDIRSGLYPRLFRNKERLTSSSSSYKLRSVSSTSCLDFVIQQKQIIDRRSSCMIGYERSGSTNCLDMIDNCEQVAKEDPSLFKYPIETRRVRQEECNIKILDYDSQVQFTVDLVFDDRLSRSLTSVFPVSFLNYFKPETDANLSAKIFSLGPNQDEFLNLICSSTDNEYTFDSKLENISIHLANELIDQGLINPNDHGLIADLFIRTIKEFVVQ</sequence>